<dbReference type="PRINTS" id="PR00723">
    <property type="entry name" value="SUBTILISIN"/>
</dbReference>
<dbReference type="InterPro" id="IPR013783">
    <property type="entry name" value="Ig-like_fold"/>
</dbReference>
<accession>A0A1T4YW38</accession>
<feature type="active site" description="Charge relay system" evidence="5">
    <location>
        <position position="251"/>
    </location>
</feature>
<sequence>MTQRLRRPLTLVVPLVTSLALAGGAMAAVAQTEPIEPSLLNTTEVPQPARGIIVKLADDTDAEVADLADDVAAELPDGVGVADSTSGTQDLGVLDLSEQVDATDLDDAIEQLNEDPAVEWAVPNGVRLPSATANDPYFTNNSLWNLTGAWGVQANRAWDITTGSPNVRVAVLDTGAILGHPDLAGQFVAGRDFVDDEYDCMNRSCSRIAYRRSYISANDRSSWDANAADPGDGRESSGMCPYLSGGRSSWHGTHVAGTIAAKRNNSTGVVGIAPTVKVQPVRVLGRCGGTDWDIAMGILWASGANVTAYDGRRHGSIPVNRTPSKVINLSLGGYTPDRGYVREMCQFYGQISSIARQRGSTIVAAAGNNGGNHVYNVPSSCPGFISVAATDRNGNRASFSNHGAGVDVAAPGVGIPSTYNGGQYAPGANTYAAMDGTSMAAPAVAATAALAYSVGITSPDVVERVLKATARRAASCSASSCGAGVVNAHGVLTAKAPLTAPGLRGAARPGRTLVASPGRWRNGATVRLTWYRGSKAVRTGSTYRVTKADLGKRVTVRATATNGSGGIFHQRSVVVKSKPRLKFALPSKFSKSKRAKLTVKVTAPYVRATGTIRVYDGKKRIATKKIYSKNKGKVTIKLPKIKKKGKHRIRVIYSGSAKVSSAKKSKVVRVR</sequence>
<dbReference type="Gene3D" id="3.40.50.200">
    <property type="entry name" value="Peptidase S8/S53 domain"/>
    <property type="match status" value="1"/>
</dbReference>
<dbReference type="PROSITE" id="PS00137">
    <property type="entry name" value="SUBTILASE_HIS"/>
    <property type="match status" value="1"/>
</dbReference>
<gene>
    <name evidence="8" type="ORF">SAMN06295964_0959</name>
</gene>
<dbReference type="AlphaFoldDB" id="A0A1T4YW38"/>
<dbReference type="InterPro" id="IPR022398">
    <property type="entry name" value="Peptidase_S8_His-AS"/>
</dbReference>
<dbReference type="PROSITE" id="PS51892">
    <property type="entry name" value="SUBTILASE"/>
    <property type="match status" value="1"/>
</dbReference>
<organism evidence="8 9">
    <name type="scientific">Aeromicrobium choanae</name>
    <dbReference type="NCBI Taxonomy" id="1736691"/>
    <lineage>
        <taxon>Bacteria</taxon>
        <taxon>Bacillati</taxon>
        <taxon>Actinomycetota</taxon>
        <taxon>Actinomycetes</taxon>
        <taxon>Propionibacteriales</taxon>
        <taxon>Nocardioidaceae</taxon>
        <taxon>Aeromicrobium</taxon>
    </lineage>
</organism>
<dbReference type="SUPFAM" id="SSF52743">
    <property type="entry name" value="Subtilisin-like"/>
    <property type="match status" value="1"/>
</dbReference>
<dbReference type="STRING" id="1736691.SAMN06295964_0959"/>
<protein>
    <submittedName>
        <fullName evidence="8">Serine protease</fullName>
    </submittedName>
</protein>
<dbReference type="EMBL" id="LT796768">
    <property type="protein sequence ID" value="SKB05511.1"/>
    <property type="molecule type" value="Genomic_DNA"/>
</dbReference>
<feature type="active site" description="Charge relay system" evidence="5">
    <location>
        <position position="438"/>
    </location>
</feature>
<evidence type="ECO:0000256" key="2">
    <source>
        <dbReference type="ARBA" id="ARBA00022670"/>
    </source>
</evidence>
<proteinExistence type="inferred from homology"/>
<keyword evidence="9" id="KW-1185">Reference proteome</keyword>
<dbReference type="PANTHER" id="PTHR43806">
    <property type="entry name" value="PEPTIDASE S8"/>
    <property type="match status" value="1"/>
</dbReference>
<dbReference type="Proteomes" id="UP000191040">
    <property type="component" value="Chromosome I"/>
</dbReference>
<dbReference type="PANTHER" id="PTHR43806:SF11">
    <property type="entry name" value="CEREVISIN-RELATED"/>
    <property type="match status" value="1"/>
</dbReference>
<dbReference type="OrthoDB" id="5240813at2"/>
<evidence type="ECO:0000313" key="8">
    <source>
        <dbReference type="EMBL" id="SKB05511.1"/>
    </source>
</evidence>
<dbReference type="Pfam" id="PF00082">
    <property type="entry name" value="Peptidase_S8"/>
    <property type="match status" value="1"/>
</dbReference>
<feature type="active site" description="Charge relay system" evidence="5">
    <location>
        <position position="173"/>
    </location>
</feature>
<keyword evidence="3 5" id="KW-0378">Hydrolase</keyword>
<evidence type="ECO:0000259" key="7">
    <source>
        <dbReference type="Pfam" id="PF00082"/>
    </source>
</evidence>
<dbReference type="InterPro" id="IPR023828">
    <property type="entry name" value="Peptidase_S8_Ser-AS"/>
</dbReference>
<evidence type="ECO:0000256" key="6">
    <source>
        <dbReference type="SAM" id="SignalP"/>
    </source>
</evidence>
<dbReference type="InterPro" id="IPR036852">
    <property type="entry name" value="Peptidase_S8/S53_dom_sf"/>
</dbReference>
<dbReference type="InterPro" id="IPR050131">
    <property type="entry name" value="Peptidase_S8_subtilisin-like"/>
</dbReference>
<dbReference type="Gene3D" id="2.60.40.2700">
    <property type="match status" value="1"/>
</dbReference>
<evidence type="ECO:0000256" key="5">
    <source>
        <dbReference type="PROSITE-ProRule" id="PRU01240"/>
    </source>
</evidence>
<comment type="similarity">
    <text evidence="1 5">Belongs to the peptidase S8 family.</text>
</comment>
<dbReference type="GO" id="GO:0005975">
    <property type="term" value="P:carbohydrate metabolic process"/>
    <property type="evidence" value="ECO:0007669"/>
    <property type="project" value="UniProtKB-ARBA"/>
</dbReference>
<evidence type="ECO:0000256" key="4">
    <source>
        <dbReference type="ARBA" id="ARBA00022825"/>
    </source>
</evidence>
<feature type="domain" description="Peptidase S8/S53" evidence="7">
    <location>
        <begin position="166"/>
        <end position="484"/>
    </location>
</feature>
<evidence type="ECO:0000256" key="3">
    <source>
        <dbReference type="ARBA" id="ARBA00022801"/>
    </source>
</evidence>
<dbReference type="Gene3D" id="2.60.40.10">
    <property type="entry name" value="Immunoglobulins"/>
    <property type="match status" value="1"/>
</dbReference>
<feature type="chain" id="PRO_5038468904" evidence="6">
    <location>
        <begin position="28"/>
        <end position="671"/>
    </location>
</feature>
<dbReference type="InterPro" id="IPR000209">
    <property type="entry name" value="Peptidase_S8/S53_dom"/>
</dbReference>
<dbReference type="RefSeq" id="WP_078699095.1">
    <property type="nucleotide sequence ID" value="NZ_LT796768.1"/>
</dbReference>
<feature type="signal peptide" evidence="6">
    <location>
        <begin position="1"/>
        <end position="27"/>
    </location>
</feature>
<dbReference type="InterPro" id="IPR015500">
    <property type="entry name" value="Peptidase_S8_subtilisin-rel"/>
</dbReference>
<keyword evidence="6" id="KW-0732">Signal</keyword>
<evidence type="ECO:0000256" key="1">
    <source>
        <dbReference type="ARBA" id="ARBA00011073"/>
    </source>
</evidence>
<dbReference type="GO" id="GO:0006508">
    <property type="term" value="P:proteolysis"/>
    <property type="evidence" value="ECO:0007669"/>
    <property type="project" value="UniProtKB-KW"/>
</dbReference>
<keyword evidence="4 5" id="KW-0720">Serine protease</keyword>
<dbReference type="PROSITE" id="PS00138">
    <property type="entry name" value="SUBTILASE_SER"/>
    <property type="match status" value="1"/>
</dbReference>
<dbReference type="GO" id="GO:0004252">
    <property type="term" value="F:serine-type endopeptidase activity"/>
    <property type="evidence" value="ECO:0007669"/>
    <property type="project" value="UniProtKB-UniRule"/>
</dbReference>
<reference evidence="9" key="1">
    <citation type="submission" date="2017-02" db="EMBL/GenBank/DDBJ databases">
        <authorList>
            <person name="Varghese N."/>
            <person name="Submissions S."/>
        </authorList>
    </citation>
    <scope>NUCLEOTIDE SEQUENCE [LARGE SCALE GENOMIC DNA]</scope>
    <source>
        <strain evidence="9">9H-4</strain>
    </source>
</reference>
<evidence type="ECO:0000313" key="9">
    <source>
        <dbReference type="Proteomes" id="UP000191040"/>
    </source>
</evidence>
<name>A0A1T4YW38_9ACTN</name>
<keyword evidence="2 5" id="KW-0645">Protease</keyword>